<feature type="compositionally biased region" description="Low complexity" evidence="1">
    <location>
        <begin position="134"/>
        <end position="163"/>
    </location>
</feature>
<proteinExistence type="predicted"/>
<dbReference type="Proteomes" id="UP000317650">
    <property type="component" value="Unassembled WGS sequence"/>
</dbReference>
<feature type="compositionally biased region" description="Basic and acidic residues" evidence="1">
    <location>
        <begin position="46"/>
        <end position="59"/>
    </location>
</feature>
<organism evidence="2 3">
    <name type="scientific">Musa balbisiana</name>
    <name type="common">Banana</name>
    <dbReference type="NCBI Taxonomy" id="52838"/>
    <lineage>
        <taxon>Eukaryota</taxon>
        <taxon>Viridiplantae</taxon>
        <taxon>Streptophyta</taxon>
        <taxon>Embryophyta</taxon>
        <taxon>Tracheophyta</taxon>
        <taxon>Spermatophyta</taxon>
        <taxon>Magnoliopsida</taxon>
        <taxon>Liliopsida</taxon>
        <taxon>Zingiberales</taxon>
        <taxon>Musaceae</taxon>
        <taxon>Musa</taxon>
    </lineage>
</organism>
<evidence type="ECO:0000313" key="2">
    <source>
        <dbReference type="EMBL" id="THU42619.1"/>
    </source>
</evidence>
<feature type="region of interest" description="Disordered" evidence="1">
    <location>
        <begin position="210"/>
        <end position="239"/>
    </location>
</feature>
<accession>A0A4S8I538</accession>
<name>A0A4S8I538_MUSBA</name>
<feature type="region of interest" description="Disordered" evidence="1">
    <location>
        <begin position="39"/>
        <end position="87"/>
    </location>
</feature>
<dbReference type="AlphaFoldDB" id="A0A4S8I538"/>
<reference evidence="2 3" key="1">
    <citation type="journal article" date="2019" name="Nat. Plants">
        <title>Genome sequencing of Musa balbisiana reveals subgenome evolution and function divergence in polyploid bananas.</title>
        <authorList>
            <person name="Yao X."/>
        </authorList>
    </citation>
    <scope>NUCLEOTIDE SEQUENCE [LARGE SCALE GENOMIC DNA]</scope>
    <source>
        <strain evidence="3">cv. DH-PKW</strain>
        <tissue evidence="2">Leaves</tissue>
    </source>
</reference>
<gene>
    <name evidence="2" type="ORF">C4D60_Mb00t19190</name>
</gene>
<feature type="compositionally biased region" description="Basic and acidic residues" evidence="1">
    <location>
        <begin position="210"/>
        <end position="219"/>
    </location>
</feature>
<evidence type="ECO:0000313" key="3">
    <source>
        <dbReference type="Proteomes" id="UP000317650"/>
    </source>
</evidence>
<sequence length="264" mass="29096">MGVEYFDDRNGSMSHHVHRLVGFESVSITGFVTFIKRPNPRIGNKQCERRRPRGDDVRWKPTKGTSTTTSSIPDLHPESSSSDTASPEQLVEDYVAIPHHRPHELLPPPLGAAPPQHPDLRGRRPSPSSASTIPSETAPPSSPFSSPAPAAPADPTSLPTLPESRPPPPPPPTSASPPRPDPLNLDRSRRFMEHAGRLRRPRRHFLMVEGHPDGVEGRRGRGVPLQARGAPHRESRRRQGHQELHALCKLTFSISGSLRQLLPI</sequence>
<feature type="compositionally biased region" description="Polar residues" evidence="1">
    <location>
        <begin position="78"/>
        <end position="87"/>
    </location>
</feature>
<keyword evidence="3" id="KW-1185">Reference proteome</keyword>
<comment type="caution">
    <text evidence="2">The sequence shown here is derived from an EMBL/GenBank/DDBJ whole genome shotgun (WGS) entry which is preliminary data.</text>
</comment>
<feature type="region of interest" description="Disordered" evidence="1">
    <location>
        <begin position="101"/>
        <end position="186"/>
    </location>
</feature>
<protein>
    <submittedName>
        <fullName evidence="2">Uncharacterized protein</fullName>
    </submittedName>
</protein>
<evidence type="ECO:0000256" key="1">
    <source>
        <dbReference type="SAM" id="MobiDB-lite"/>
    </source>
</evidence>
<feature type="compositionally biased region" description="Pro residues" evidence="1">
    <location>
        <begin position="164"/>
        <end position="181"/>
    </location>
</feature>
<feature type="compositionally biased region" description="Pro residues" evidence="1">
    <location>
        <begin position="105"/>
        <end position="117"/>
    </location>
</feature>
<dbReference type="EMBL" id="PYDT01000939">
    <property type="protein sequence ID" value="THU42619.1"/>
    <property type="molecule type" value="Genomic_DNA"/>
</dbReference>